<dbReference type="CDD" id="cd00077">
    <property type="entry name" value="HDc"/>
    <property type="match status" value="1"/>
</dbReference>
<gene>
    <name evidence="2" type="ORF">METZ01_LOCUS9058</name>
</gene>
<protein>
    <recommendedName>
        <fullName evidence="1">HD domain-containing protein</fullName>
    </recommendedName>
</protein>
<sequence length="169" mass="19379">MLSNKSLYIHSMSVGLIMEAYAKKLKEDIEEYYIAGILHDADYEKFPDKHPNVIVDKLYKMNENKIAHAISCHYSKWNIKCKNNLDKYLLACDELTGFIVACSKVRPDGITSLKSKSVLKNLRKKSFAASVNRDEIYLGHNLIGIELSDHIDFIIEILKENSKILELKT</sequence>
<evidence type="ECO:0000313" key="2">
    <source>
        <dbReference type="EMBL" id="SUZ56204.1"/>
    </source>
</evidence>
<evidence type="ECO:0000259" key="1">
    <source>
        <dbReference type="Pfam" id="PF01966"/>
    </source>
</evidence>
<dbReference type="SUPFAM" id="SSF109604">
    <property type="entry name" value="HD-domain/PDEase-like"/>
    <property type="match status" value="1"/>
</dbReference>
<dbReference type="InterPro" id="IPR003607">
    <property type="entry name" value="HD/PDEase_dom"/>
</dbReference>
<dbReference type="EMBL" id="UINC01000487">
    <property type="protein sequence ID" value="SUZ56204.1"/>
    <property type="molecule type" value="Genomic_DNA"/>
</dbReference>
<dbReference type="AlphaFoldDB" id="A0A381NQ13"/>
<dbReference type="PANTHER" id="PTHR38659">
    <property type="entry name" value="METAL-DEPENDENT PHOSPHOHYDROLASE"/>
    <property type="match status" value="1"/>
</dbReference>
<dbReference type="InterPro" id="IPR006674">
    <property type="entry name" value="HD_domain"/>
</dbReference>
<accession>A0A381NQ13</accession>
<proteinExistence type="predicted"/>
<name>A0A381NQ13_9ZZZZ</name>
<dbReference type="PANTHER" id="PTHR38659:SF2">
    <property type="entry name" value="HDIG DOMAIN PROTEIN"/>
    <property type="match status" value="1"/>
</dbReference>
<dbReference type="Gene3D" id="1.10.3210.10">
    <property type="entry name" value="Hypothetical protein af1432"/>
    <property type="match status" value="1"/>
</dbReference>
<feature type="domain" description="HD" evidence="1">
    <location>
        <begin position="8"/>
        <end position="95"/>
    </location>
</feature>
<dbReference type="Pfam" id="PF01966">
    <property type="entry name" value="HD"/>
    <property type="match status" value="1"/>
</dbReference>
<organism evidence="2">
    <name type="scientific">marine metagenome</name>
    <dbReference type="NCBI Taxonomy" id="408172"/>
    <lineage>
        <taxon>unclassified sequences</taxon>
        <taxon>metagenomes</taxon>
        <taxon>ecological metagenomes</taxon>
    </lineage>
</organism>
<reference evidence="2" key="1">
    <citation type="submission" date="2018-05" db="EMBL/GenBank/DDBJ databases">
        <authorList>
            <person name="Lanie J.A."/>
            <person name="Ng W.-L."/>
            <person name="Kazmierczak K.M."/>
            <person name="Andrzejewski T.M."/>
            <person name="Davidsen T.M."/>
            <person name="Wayne K.J."/>
            <person name="Tettelin H."/>
            <person name="Glass J.I."/>
            <person name="Rusch D."/>
            <person name="Podicherti R."/>
            <person name="Tsui H.-C.T."/>
            <person name="Winkler M.E."/>
        </authorList>
    </citation>
    <scope>NUCLEOTIDE SEQUENCE</scope>
</reference>